<dbReference type="OrthoDB" id="3240386at2759"/>
<keyword evidence="1" id="KW-1133">Transmembrane helix</keyword>
<feature type="transmembrane region" description="Helical" evidence="1">
    <location>
        <begin position="254"/>
        <end position="276"/>
    </location>
</feature>
<gene>
    <name evidence="2" type="ORF">DFH94DRAFT_628117</name>
</gene>
<name>A0A9P5MYH7_9AGAM</name>
<feature type="transmembrane region" description="Helical" evidence="1">
    <location>
        <begin position="172"/>
        <end position="194"/>
    </location>
</feature>
<keyword evidence="1" id="KW-0812">Transmembrane</keyword>
<comment type="caution">
    <text evidence="2">The sequence shown here is derived from an EMBL/GenBank/DDBJ whole genome shotgun (WGS) entry which is preliminary data.</text>
</comment>
<evidence type="ECO:0000313" key="2">
    <source>
        <dbReference type="EMBL" id="KAF8481857.1"/>
    </source>
</evidence>
<feature type="transmembrane region" description="Helical" evidence="1">
    <location>
        <begin position="87"/>
        <end position="107"/>
    </location>
</feature>
<protein>
    <submittedName>
        <fullName evidence="2">Uncharacterized protein</fullName>
    </submittedName>
</protein>
<dbReference type="AlphaFoldDB" id="A0A9P5MYH7"/>
<keyword evidence="3" id="KW-1185">Reference proteome</keyword>
<reference evidence="2" key="1">
    <citation type="submission" date="2019-10" db="EMBL/GenBank/DDBJ databases">
        <authorList>
            <consortium name="DOE Joint Genome Institute"/>
            <person name="Kuo A."/>
            <person name="Miyauchi S."/>
            <person name="Kiss E."/>
            <person name="Drula E."/>
            <person name="Kohler A."/>
            <person name="Sanchez-Garcia M."/>
            <person name="Andreopoulos B."/>
            <person name="Barry K.W."/>
            <person name="Bonito G."/>
            <person name="Buee M."/>
            <person name="Carver A."/>
            <person name="Chen C."/>
            <person name="Cichocki N."/>
            <person name="Clum A."/>
            <person name="Culley D."/>
            <person name="Crous P.W."/>
            <person name="Fauchery L."/>
            <person name="Girlanda M."/>
            <person name="Hayes R."/>
            <person name="Keri Z."/>
            <person name="LaButti K."/>
            <person name="Lipzen A."/>
            <person name="Lombard V."/>
            <person name="Magnuson J."/>
            <person name="Maillard F."/>
            <person name="Morin E."/>
            <person name="Murat C."/>
            <person name="Nolan M."/>
            <person name="Ohm R."/>
            <person name="Pangilinan J."/>
            <person name="Pereira M."/>
            <person name="Perotto S."/>
            <person name="Peter M."/>
            <person name="Riley R."/>
            <person name="Sitrit Y."/>
            <person name="Stielow B."/>
            <person name="Szollosi G."/>
            <person name="Zifcakova L."/>
            <person name="Stursova M."/>
            <person name="Spatafora J.W."/>
            <person name="Tedersoo L."/>
            <person name="Vaario L.-M."/>
            <person name="Yamada A."/>
            <person name="Yan M."/>
            <person name="Wang P."/>
            <person name="Xu J."/>
            <person name="Bruns T."/>
            <person name="Baldrian P."/>
            <person name="Vilgalys R."/>
            <person name="Henrissat B."/>
            <person name="Grigoriev I.V."/>
            <person name="Hibbett D."/>
            <person name="Nagy L.G."/>
            <person name="Martin F.M."/>
        </authorList>
    </citation>
    <scope>NUCLEOTIDE SEQUENCE</scope>
    <source>
        <strain evidence="2">Prilba</strain>
    </source>
</reference>
<feature type="transmembrane region" description="Helical" evidence="1">
    <location>
        <begin position="12"/>
        <end position="38"/>
    </location>
</feature>
<proteinExistence type="predicted"/>
<keyword evidence="1" id="KW-0472">Membrane</keyword>
<feature type="transmembrane region" description="Helical" evidence="1">
    <location>
        <begin position="50"/>
        <end position="67"/>
    </location>
</feature>
<accession>A0A9P5MYH7</accession>
<reference evidence="2" key="2">
    <citation type="journal article" date="2020" name="Nat. Commun.">
        <title>Large-scale genome sequencing of mycorrhizal fungi provides insights into the early evolution of symbiotic traits.</title>
        <authorList>
            <person name="Miyauchi S."/>
            <person name="Kiss E."/>
            <person name="Kuo A."/>
            <person name="Drula E."/>
            <person name="Kohler A."/>
            <person name="Sanchez-Garcia M."/>
            <person name="Morin E."/>
            <person name="Andreopoulos B."/>
            <person name="Barry K.W."/>
            <person name="Bonito G."/>
            <person name="Buee M."/>
            <person name="Carver A."/>
            <person name="Chen C."/>
            <person name="Cichocki N."/>
            <person name="Clum A."/>
            <person name="Culley D."/>
            <person name="Crous P.W."/>
            <person name="Fauchery L."/>
            <person name="Girlanda M."/>
            <person name="Hayes R.D."/>
            <person name="Keri Z."/>
            <person name="LaButti K."/>
            <person name="Lipzen A."/>
            <person name="Lombard V."/>
            <person name="Magnuson J."/>
            <person name="Maillard F."/>
            <person name="Murat C."/>
            <person name="Nolan M."/>
            <person name="Ohm R.A."/>
            <person name="Pangilinan J."/>
            <person name="Pereira M.F."/>
            <person name="Perotto S."/>
            <person name="Peter M."/>
            <person name="Pfister S."/>
            <person name="Riley R."/>
            <person name="Sitrit Y."/>
            <person name="Stielow J.B."/>
            <person name="Szollosi G."/>
            <person name="Zifcakova L."/>
            <person name="Stursova M."/>
            <person name="Spatafora J.W."/>
            <person name="Tedersoo L."/>
            <person name="Vaario L.M."/>
            <person name="Yamada A."/>
            <person name="Yan M."/>
            <person name="Wang P."/>
            <person name="Xu J."/>
            <person name="Bruns T."/>
            <person name="Baldrian P."/>
            <person name="Vilgalys R."/>
            <person name="Dunand C."/>
            <person name="Henrissat B."/>
            <person name="Grigoriev I.V."/>
            <person name="Hibbett D."/>
            <person name="Nagy L.G."/>
            <person name="Martin F.M."/>
        </authorList>
    </citation>
    <scope>NUCLEOTIDE SEQUENCE</scope>
    <source>
        <strain evidence="2">Prilba</strain>
    </source>
</reference>
<feature type="transmembrane region" description="Helical" evidence="1">
    <location>
        <begin position="127"/>
        <end position="152"/>
    </location>
</feature>
<evidence type="ECO:0000256" key="1">
    <source>
        <dbReference type="SAM" id="Phobius"/>
    </source>
</evidence>
<organism evidence="2 3">
    <name type="scientific">Russula ochroleuca</name>
    <dbReference type="NCBI Taxonomy" id="152965"/>
    <lineage>
        <taxon>Eukaryota</taxon>
        <taxon>Fungi</taxon>
        <taxon>Dikarya</taxon>
        <taxon>Basidiomycota</taxon>
        <taxon>Agaricomycotina</taxon>
        <taxon>Agaricomycetes</taxon>
        <taxon>Russulales</taxon>
        <taxon>Russulaceae</taxon>
        <taxon>Russula</taxon>
    </lineage>
</organism>
<dbReference type="EMBL" id="WHVB01000006">
    <property type="protein sequence ID" value="KAF8481857.1"/>
    <property type="molecule type" value="Genomic_DNA"/>
</dbReference>
<sequence>MPSVSSDALQTLQIAAISLACLTGLFGVYLVIFVLAIWSTYRQATMSSKRLRWVTIVLFVDLCIHFVTRSLQFSRARLLRDSNQEFLRWSIPLTVIGNVTTTISGLLSDGTLAWRFYVVYNKAKWALYLPAGAVAFNALLCWSADGQHLAAYSRPEYYENTLLPVTLDITVAWGWSMFVANSLMTGGIIYKIMWAQRSSHSLRQGTGRNPSRYANAIRAIIESAVVTWIGIVLAEIGMLAPTGGITTNQDVGTVILNIIPVFFGISQCLITAHLGLVREAKGIESTGVYSSTQVSQGVDSETPRSMTTFKVYTDVTTVTDQDYK</sequence>
<evidence type="ECO:0000313" key="3">
    <source>
        <dbReference type="Proteomes" id="UP000759537"/>
    </source>
</evidence>
<dbReference type="Proteomes" id="UP000759537">
    <property type="component" value="Unassembled WGS sequence"/>
</dbReference>
<feature type="transmembrane region" description="Helical" evidence="1">
    <location>
        <begin position="215"/>
        <end position="234"/>
    </location>
</feature>